<evidence type="ECO:0000313" key="2">
    <source>
        <dbReference type="EMBL" id="GEM83492.1"/>
    </source>
</evidence>
<evidence type="ECO:0000259" key="1">
    <source>
        <dbReference type="PROSITE" id="PS51087"/>
    </source>
</evidence>
<dbReference type="EMBL" id="BJXL01000046">
    <property type="protein sequence ID" value="GEM83492.1"/>
    <property type="molecule type" value="Genomic_DNA"/>
</dbReference>
<dbReference type="PROSITE" id="PS51087">
    <property type="entry name" value="APAG"/>
    <property type="match status" value="1"/>
</dbReference>
<accession>A0A511R3P2</accession>
<proteinExistence type="predicted"/>
<evidence type="ECO:0000313" key="3">
    <source>
        <dbReference type="Proteomes" id="UP000321197"/>
    </source>
</evidence>
<sequence length="155" mass="17415">MVYNPPSEGEVIAYKLRAAYAGGVQEVNLPIRDNIHVHVEVVYAEQHSRPGQHVFVYFITLENRGHETVQLLSREWFIHDGNGEVGHVQGEGVVGEKPILEPGQSYRYNSFCPIAHPPGSMQGYYTFQNTLGELFRVEIPAFALRLPEAGPRTLN</sequence>
<dbReference type="AlphaFoldDB" id="A0A511R3P2"/>
<dbReference type="PANTHER" id="PTHR47191">
    <property type="entry name" value="OS05G0170800 PROTEIN"/>
    <property type="match status" value="1"/>
</dbReference>
<dbReference type="Proteomes" id="UP000321197">
    <property type="component" value="Unassembled WGS sequence"/>
</dbReference>
<dbReference type="NCBIfam" id="NF003967">
    <property type="entry name" value="PRK05461.1"/>
    <property type="match status" value="1"/>
</dbReference>
<reference evidence="2 3" key="1">
    <citation type="submission" date="2019-07" db="EMBL/GenBank/DDBJ databases">
        <title>Whole genome shotgun sequence of Meiothermus hypogaeus NBRC 106114.</title>
        <authorList>
            <person name="Hosoyama A."/>
            <person name="Uohara A."/>
            <person name="Ohji S."/>
            <person name="Ichikawa N."/>
        </authorList>
    </citation>
    <scope>NUCLEOTIDE SEQUENCE [LARGE SCALE GENOMIC DNA]</scope>
    <source>
        <strain evidence="2 3">NBRC 106114</strain>
    </source>
</reference>
<name>A0A511R3P2_9DEIN</name>
<dbReference type="PANTHER" id="PTHR47191:SF2">
    <property type="entry name" value="OS05G0170800 PROTEIN"/>
    <property type="match status" value="1"/>
</dbReference>
<dbReference type="InterPro" id="IPR036767">
    <property type="entry name" value="ApaG_sf"/>
</dbReference>
<protein>
    <submittedName>
        <fullName evidence="2">Protein ApaG</fullName>
    </submittedName>
</protein>
<dbReference type="Pfam" id="PF04379">
    <property type="entry name" value="DUF525"/>
    <property type="match status" value="1"/>
</dbReference>
<organism evidence="2 3">
    <name type="scientific">Meiothermus hypogaeus NBRC 106114</name>
    <dbReference type="NCBI Taxonomy" id="1227553"/>
    <lineage>
        <taxon>Bacteria</taxon>
        <taxon>Thermotogati</taxon>
        <taxon>Deinococcota</taxon>
        <taxon>Deinococci</taxon>
        <taxon>Thermales</taxon>
        <taxon>Thermaceae</taxon>
        <taxon>Meiothermus</taxon>
    </lineage>
</organism>
<dbReference type="SUPFAM" id="SSF110069">
    <property type="entry name" value="ApaG-like"/>
    <property type="match status" value="1"/>
</dbReference>
<dbReference type="Gene3D" id="2.60.40.1470">
    <property type="entry name" value="ApaG domain"/>
    <property type="match status" value="1"/>
</dbReference>
<dbReference type="InterPro" id="IPR007474">
    <property type="entry name" value="ApaG_domain"/>
</dbReference>
<feature type="domain" description="ApaG" evidence="1">
    <location>
        <begin position="29"/>
        <end position="151"/>
    </location>
</feature>
<comment type="caution">
    <text evidence="2">The sequence shown here is derived from an EMBL/GenBank/DDBJ whole genome shotgun (WGS) entry which is preliminary data.</text>
</comment>
<dbReference type="InterPro" id="IPR050718">
    <property type="entry name" value="ApaG-like"/>
</dbReference>
<gene>
    <name evidence="2" type="primary">apaG</name>
    <name evidence="2" type="ORF">MHY01S_16580</name>
</gene>